<gene>
    <name evidence="3" type="ORF">GSPATT00027177001</name>
</gene>
<dbReference type="PROSITE" id="PS50119">
    <property type="entry name" value="ZF_BBOX"/>
    <property type="match status" value="1"/>
</dbReference>
<dbReference type="PANTHER" id="PTHR24103">
    <property type="entry name" value="E3 UBIQUITIN-PROTEIN LIGASE TRIM"/>
    <property type="match status" value="1"/>
</dbReference>
<dbReference type="KEGG" id="ptm:GSPATT00027177001"/>
<proteinExistence type="predicted"/>
<dbReference type="Proteomes" id="UP000000600">
    <property type="component" value="Unassembled WGS sequence"/>
</dbReference>
<feature type="domain" description="B box-type" evidence="2">
    <location>
        <begin position="158"/>
        <end position="205"/>
    </location>
</feature>
<dbReference type="OMA" id="ESKMSNQ"/>
<accession>A0EHR0</accession>
<evidence type="ECO:0000313" key="3">
    <source>
        <dbReference type="EMBL" id="CAK94851.1"/>
    </source>
</evidence>
<keyword evidence="4" id="KW-1185">Reference proteome</keyword>
<keyword evidence="1" id="KW-0863">Zinc-finger</keyword>
<dbReference type="AlphaFoldDB" id="A0EHR0"/>
<sequence>MELLCSFCGQDLDICVRWPRLIPNTGDTICQLCVQQIVDQTIEADRIIHLQHDLSQVVFCLLHQLQQIKQNQLKLDDFPLNQSLLRILQLQKPKNLRPINLESKMSNQTFEEWPSDETSIDSNFLDDLATSVKKPQKLNLKRFRDQDDSFGSLNYSYNSGKLCQTHRRQLEVVCLQCQTMICTNCALFGTHKGHYIYSEEDIISLLEMKAQELTEMVERIHKESQSISRTKHESDLQAQVSEMQRIAVDKLKKEFGELRDKIDQKEKILVSQIMIATSNNINKFSDWWNNTIHIEKECQSWIKLAQSAFEQFTEQVKYWELLNLTDSLRANGLQLQQQEEIKKNQQQIIAKRDQLIGLEINVKFNWNALKLEDFCKIIEGPELITSNNNNQSQQSPYLLSSFTMQQSIEETDLLNDVSATFANEAEPVNQIKRVYRSATPTNQLNTENCDPSLSPIESNRASICRKKSQVPMKLQLYMDELRKGKTDVAEFNNLEKDMLAILGNEIKHWKVKSVKIMKSKLLDDQLLQLFKGIYTFIDLFKIALSQNDNIQSVNLSQNSLTDKSIDTLFQLYQNGLIGIHLKNIIVSQNKINARNVKQKIADFKKLGLIITL</sequence>
<evidence type="ECO:0000313" key="4">
    <source>
        <dbReference type="Proteomes" id="UP000000600"/>
    </source>
</evidence>
<dbReference type="STRING" id="5888.A0EHR0"/>
<dbReference type="SMART" id="SM00336">
    <property type="entry name" value="BBOX"/>
    <property type="match status" value="1"/>
</dbReference>
<dbReference type="OrthoDB" id="76105at2759"/>
<dbReference type="GeneID" id="5048009"/>
<dbReference type="eggNOG" id="KOG2177">
    <property type="taxonomic scope" value="Eukaryota"/>
</dbReference>
<dbReference type="RefSeq" id="XP_001462224.1">
    <property type="nucleotide sequence ID" value="XM_001462187.1"/>
</dbReference>
<dbReference type="InterPro" id="IPR000315">
    <property type="entry name" value="Znf_B-box"/>
</dbReference>
<keyword evidence="1" id="KW-0479">Metal-binding</keyword>
<evidence type="ECO:0000256" key="1">
    <source>
        <dbReference type="PROSITE-ProRule" id="PRU00024"/>
    </source>
</evidence>
<dbReference type="Pfam" id="PF00643">
    <property type="entry name" value="zf-B_box"/>
    <property type="match status" value="1"/>
</dbReference>
<organism evidence="3 4">
    <name type="scientific">Paramecium tetraurelia</name>
    <dbReference type="NCBI Taxonomy" id="5888"/>
    <lineage>
        <taxon>Eukaryota</taxon>
        <taxon>Sar</taxon>
        <taxon>Alveolata</taxon>
        <taxon>Ciliophora</taxon>
        <taxon>Intramacronucleata</taxon>
        <taxon>Oligohymenophorea</taxon>
        <taxon>Peniculida</taxon>
        <taxon>Parameciidae</taxon>
        <taxon>Paramecium</taxon>
    </lineage>
</organism>
<dbReference type="InterPro" id="IPR050143">
    <property type="entry name" value="TRIM/RBCC"/>
</dbReference>
<name>A0EHR0_PARTE</name>
<dbReference type="InParanoid" id="A0EHR0"/>
<dbReference type="EMBL" id="CT868679">
    <property type="protein sequence ID" value="CAK94851.1"/>
    <property type="molecule type" value="Genomic_DNA"/>
</dbReference>
<dbReference type="GO" id="GO:0045087">
    <property type="term" value="P:innate immune response"/>
    <property type="evidence" value="ECO:0000318"/>
    <property type="project" value="GO_Central"/>
</dbReference>
<dbReference type="SUPFAM" id="SSF57845">
    <property type="entry name" value="B-box zinc-binding domain"/>
    <property type="match status" value="1"/>
</dbReference>
<dbReference type="GO" id="GO:0008270">
    <property type="term" value="F:zinc ion binding"/>
    <property type="evidence" value="ECO:0007669"/>
    <property type="project" value="UniProtKB-KW"/>
</dbReference>
<reference evidence="3 4" key="1">
    <citation type="journal article" date="2006" name="Nature">
        <title>Global trends of whole-genome duplications revealed by the ciliate Paramecium tetraurelia.</title>
        <authorList>
            <consortium name="Genoscope"/>
            <person name="Aury J.-M."/>
            <person name="Jaillon O."/>
            <person name="Duret L."/>
            <person name="Noel B."/>
            <person name="Jubin C."/>
            <person name="Porcel B.M."/>
            <person name="Segurens B."/>
            <person name="Daubin V."/>
            <person name="Anthouard V."/>
            <person name="Aiach N."/>
            <person name="Arnaiz O."/>
            <person name="Billaut A."/>
            <person name="Beisson J."/>
            <person name="Blanc I."/>
            <person name="Bouhouche K."/>
            <person name="Camara F."/>
            <person name="Duharcourt S."/>
            <person name="Guigo R."/>
            <person name="Gogendeau D."/>
            <person name="Katinka M."/>
            <person name="Keller A.-M."/>
            <person name="Kissmehl R."/>
            <person name="Klotz C."/>
            <person name="Koll F."/>
            <person name="Le Moue A."/>
            <person name="Lepere C."/>
            <person name="Malinsky S."/>
            <person name="Nowacki M."/>
            <person name="Nowak J.K."/>
            <person name="Plattner H."/>
            <person name="Poulain J."/>
            <person name="Ruiz F."/>
            <person name="Serrano V."/>
            <person name="Zagulski M."/>
            <person name="Dessen P."/>
            <person name="Betermier M."/>
            <person name="Weissenbach J."/>
            <person name="Scarpelli C."/>
            <person name="Schachter V."/>
            <person name="Sperling L."/>
            <person name="Meyer E."/>
            <person name="Cohen J."/>
            <person name="Wincker P."/>
        </authorList>
    </citation>
    <scope>NUCLEOTIDE SEQUENCE [LARGE SCALE GENOMIC DNA]</scope>
    <source>
        <strain evidence="3 4">Stock d4-2</strain>
    </source>
</reference>
<protein>
    <recommendedName>
        <fullName evidence="2">B box-type domain-containing protein</fullName>
    </recommendedName>
</protein>
<dbReference type="HOGENOM" id="CLU_030542_0_0_1"/>
<dbReference type="Gene3D" id="3.30.160.60">
    <property type="entry name" value="Classic Zinc Finger"/>
    <property type="match status" value="1"/>
</dbReference>
<evidence type="ECO:0000259" key="2">
    <source>
        <dbReference type="PROSITE" id="PS50119"/>
    </source>
</evidence>
<dbReference type="CDD" id="cd19756">
    <property type="entry name" value="Bbox2"/>
    <property type="match status" value="1"/>
</dbReference>
<keyword evidence="1" id="KW-0862">Zinc</keyword>